<comment type="caution">
    <text evidence="3">The sequence shown here is derived from an EMBL/GenBank/DDBJ whole genome shotgun (WGS) entry which is preliminary data.</text>
</comment>
<keyword evidence="1" id="KW-1133">Transmembrane helix</keyword>
<dbReference type="Proteomes" id="UP000823877">
    <property type="component" value="Unassembled WGS sequence"/>
</dbReference>
<sequence>MEPLFRIKATNTLEEYKRWNFELSGKKQIILMLVLYLLYALLITRYLLLYKLNPLLYAVCMLFMAVFLLFLFLYKNKLIKTVYYSNGANLKCPIAEVSFYEQFLEINNERSYSKFFYEDIYTIKETKTNYYIMTALNQGIILLKSDCPPEFAPFLQSLKFRSRKP</sequence>
<evidence type="ECO:0000259" key="2">
    <source>
        <dbReference type="Pfam" id="PF14317"/>
    </source>
</evidence>
<dbReference type="AlphaFoldDB" id="A0A9D2MIC4"/>
<feature type="transmembrane region" description="Helical" evidence="1">
    <location>
        <begin position="29"/>
        <end position="49"/>
    </location>
</feature>
<evidence type="ECO:0000256" key="1">
    <source>
        <dbReference type="SAM" id="Phobius"/>
    </source>
</evidence>
<dbReference type="InterPro" id="IPR025588">
    <property type="entry name" value="YcxB-like_C"/>
</dbReference>
<name>A0A9D2MIC4_9FIRM</name>
<feature type="domain" description="YcxB-like C-terminal" evidence="2">
    <location>
        <begin position="99"/>
        <end position="150"/>
    </location>
</feature>
<gene>
    <name evidence="3" type="ORF">IAA37_05650</name>
</gene>
<evidence type="ECO:0000313" key="4">
    <source>
        <dbReference type="Proteomes" id="UP000823877"/>
    </source>
</evidence>
<accession>A0A9D2MIC4</accession>
<protein>
    <submittedName>
        <fullName evidence="3">YcxB family protein</fullName>
    </submittedName>
</protein>
<proteinExistence type="predicted"/>
<evidence type="ECO:0000313" key="3">
    <source>
        <dbReference type="EMBL" id="HJB75142.1"/>
    </source>
</evidence>
<keyword evidence="1" id="KW-0812">Transmembrane</keyword>
<reference evidence="3" key="1">
    <citation type="journal article" date="2021" name="PeerJ">
        <title>Extensive microbial diversity within the chicken gut microbiome revealed by metagenomics and culture.</title>
        <authorList>
            <person name="Gilroy R."/>
            <person name="Ravi A."/>
            <person name="Getino M."/>
            <person name="Pursley I."/>
            <person name="Horton D.L."/>
            <person name="Alikhan N.F."/>
            <person name="Baker D."/>
            <person name="Gharbi K."/>
            <person name="Hall N."/>
            <person name="Watson M."/>
            <person name="Adriaenssens E.M."/>
            <person name="Foster-Nyarko E."/>
            <person name="Jarju S."/>
            <person name="Secka A."/>
            <person name="Antonio M."/>
            <person name="Oren A."/>
            <person name="Chaudhuri R.R."/>
            <person name="La Ragione R."/>
            <person name="Hildebrand F."/>
            <person name="Pallen M.J."/>
        </authorList>
    </citation>
    <scope>NUCLEOTIDE SEQUENCE</scope>
    <source>
        <strain evidence="3">CHK188-16595</strain>
    </source>
</reference>
<reference evidence="3" key="2">
    <citation type="submission" date="2021-04" db="EMBL/GenBank/DDBJ databases">
        <authorList>
            <person name="Gilroy R."/>
        </authorList>
    </citation>
    <scope>NUCLEOTIDE SEQUENCE</scope>
    <source>
        <strain evidence="3">CHK188-16595</strain>
    </source>
</reference>
<feature type="transmembrane region" description="Helical" evidence="1">
    <location>
        <begin position="55"/>
        <end position="74"/>
    </location>
</feature>
<keyword evidence="1" id="KW-0472">Membrane</keyword>
<dbReference type="EMBL" id="DWXN01000010">
    <property type="protein sequence ID" value="HJB75142.1"/>
    <property type="molecule type" value="Genomic_DNA"/>
</dbReference>
<dbReference type="Pfam" id="PF14317">
    <property type="entry name" value="YcxB"/>
    <property type="match status" value="1"/>
</dbReference>
<organism evidence="3 4">
    <name type="scientific">Candidatus Eubacterium faecale</name>
    <dbReference type="NCBI Taxonomy" id="2838568"/>
    <lineage>
        <taxon>Bacteria</taxon>
        <taxon>Bacillati</taxon>
        <taxon>Bacillota</taxon>
        <taxon>Clostridia</taxon>
        <taxon>Eubacteriales</taxon>
        <taxon>Eubacteriaceae</taxon>
        <taxon>Eubacterium</taxon>
    </lineage>
</organism>